<reference evidence="3" key="2">
    <citation type="submission" date="2021-05" db="EMBL/GenBank/DDBJ databases">
        <authorList>
            <person name="Pain A."/>
        </authorList>
    </citation>
    <scope>NUCLEOTIDE SEQUENCE</scope>
    <source>
        <strain evidence="3">1802A</strain>
    </source>
</reference>
<feature type="region of interest" description="Disordered" evidence="1">
    <location>
        <begin position="156"/>
        <end position="200"/>
    </location>
</feature>
<accession>A0AAD9GHR6</accession>
<comment type="caution">
    <text evidence="3">The sequence shown here is derived from an EMBL/GenBank/DDBJ whole genome shotgun (WGS) entry which is preliminary data.</text>
</comment>
<gene>
    <name evidence="3" type="ORF">X943_003198</name>
</gene>
<keyword evidence="4" id="KW-1185">Reference proteome</keyword>
<evidence type="ECO:0000256" key="1">
    <source>
        <dbReference type="SAM" id="MobiDB-lite"/>
    </source>
</evidence>
<proteinExistence type="predicted"/>
<feature type="transmembrane region" description="Helical" evidence="2">
    <location>
        <begin position="17"/>
        <end position="37"/>
    </location>
</feature>
<name>A0AAD9GHR6_BABDI</name>
<dbReference type="EMBL" id="JAHBMH010000024">
    <property type="protein sequence ID" value="KAK1938659.1"/>
    <property type="molecule type" value="Genomic_DNA"/>
</dbReference>
<organism evidence="3 4">
    <name type="scientific">Babesia divergens</name>
    <dbReference type="NCBI Taxonomy" id="32595"/>
    <lineage>
        <taxon>Eukaryota</taxon>
        <taxon>Sar</taxon>
        <taxon>Alveolata</taxon>
        <taxon>Apicomplexa</taxon>
        <taxon>Aconoidasida</taxon>
        <taxon>Piroplasmida</taxon>
        <taxon>Babesiidae</taxon>
        <taxon>Babesia</taxon>
    </lineage>
</organism>
<keyword evidence="2" id="KW-1133">Transmembrane helix</keyword>
<evidence type="ECO:0000256" key="2">
    <source>
        <dbReference type="SAM" id="Phobius"/>
    </source>
</evidence>
<evidence type="ECO:0000313" key="4">
    <source>
        <dbReference type="Proteomes" id="UP001195914"/>
    </source>
</evidence>
<keyword evidence="2" id="KW-0472">Membrane</keyword>
<reference evidence="3" key="1">
    <citation type="journal article" date="2014" name="Nucleic Acids Res.">
        <title>The evolutionary dynamics of variant antigen genes in Babesia reveal a history of genomic innovation underlying host-parasite interaction.</title>
        <authorList>
            <person name="Jackson A.P."/>
            <person name="Otto T.D."/>
            <person name="Darby A."/>
            <person name="Ramaprasad A."/>
            <person name="Xia D."/>
            <person name="Echaide I.E."/>
            <person name="Farber M."/>
            <person name="Gahlot S."/>
            <person name="Gamble J."/>
            <person name="Gupta D."/>
            <person name="Gupta Y."/>
            <person name="Jackson L."/>
            <person name="Malandrin L."/>
            <person name="Malas T.B."/>
            <person name="Moussa E."/>
            <person name="Nair M."/>
            <person name="Reid A.J."/>
            <person name="Sanders M."/>
            <person name="Sharma J."/>
            <person name="Tracey A."/>
            <person name="Quail M.A."/>
            <person name="Weir W."/>
            <person name="Wastling J.M."/>
            <person name="Hall N."/>
            <person name="Willadsen P."/>
            <person name="Lingelbach K."/>
            <person name="Shiels B."/>
            <person name="Tait A."/>
            <person name="Berriman M."/>
            <person name="Allred D.R."/>
            <person name="Pain A."/>
        </authorList>
    </citation>
    <scope>NUCLEOTIDE SEQUENCE</scope>
    <source>
        <strain evidence="3">1802A</strain>
    </source>
</reference>
<keyword evidence="2" id="KW-0812">Transmembrane</keyword>
<feature type="compositionally biased region" description="Polar residues" evidence="1">
    <location>
        <begin position="159"/>
        <end position="199"/>
    </location>
</feature>
<dbReference type="Proteomes" id="UP001195914">
    <property type="component" value="Unassembled WGS sequence"/>
</dbReference>
<protein>
    <submittedName>
        <fullName evidence="3">Uncharacterized protein</fullName>
    </submittedName>
</protein>
<evidence type="ECO:0000313" key="3">
    <source>
        <dbReference type="EMBL" id="KAK1938659.1"/>
    </source>
</evidence>
<sequence length="344" mass="37624">MTKQLHVKADDGDAQPILVFFGMLMVITAIGLIYVHFICPTKPQPWGPDNRPTISTCAAIVLSLISVGYSVALLLCRATEQDDTNVLCTSMHDAFITFEEYSKDNEENERLLEKQDEQQFYTNDEFVYSDKGYAGNGTIHHGTKFLLDQLANRRKHTRISTTSRPNVASSCFQESNTQSSFNYQRGRPNEQSKPSTVNNAHAAPSLGVVQTWVNDECLRQEDSALITNLCTTPGDVGEIMSCEPPGHECSASEPGSQMDVGNTAKQVEGVSPTLVQSQIRDQDSISDCSAHSEHACESSDDALSNFTAKATVCNGCLPYTGNIENRKVGCITDNGPQQHDGMGE</sequence>
<feature type="transmembrane region" description="Helical" evidence="2">
    <location>
        <begin position="57"/>
        <end position="75"/>
    </location>
</feature>
<dbReference type="AlphaFoldDB" id="A0AAD9GHR6"/>